<keyword evidence="2" id="KW-1185">Reference proteome</keyword>
<dbReference type="AlphaFoldDB" id="A0A157S534"/>
<evidence type="ECO:0000313" key="2">
    <source>
        <dbReference type="Proteomes" id="UP000076848"/>
    </source>
</evidence>
<reference evidence="1 2" key="1">
    <citation type="submission" date="2016-04" db="EMBL/GenBank/DDBJ databases">
        <authorList>
            <consortium name="Pathogen Informatics"/>
        </authorList>
    </citation>
    <scope>NUCLEOTIDE SEQUENCE [LARGE SCALE GENOMIC DNA]</scope>
    <source>
        <strain evidence="1 2">H050680373</strain>
    </source>
</reference>
<sequence length="134" mass="14841">MSLDPAIFTVHDIREFPFVVFNQAAATPGYALQWETEMEALLRHGQPFVVVYDQLGTDETHEDRKHRGLWLKHNKEPLGHVCKALISIEPDDVRRAEILAMSGVTVKAFGIAHEVVATGGEALALARRLTAVQG</sequence>
<proteinExistence type="predicted"/>
<evidence type="ECO:0000313" key="1">
    <source>
        <dbReference type="EMBL" id="SAI65373.1"/>
    </source>
</evidence>
<gene>
    <name evidence="1" type="ORF">SAMEA3906486_00113</name>
</gene>
<name>A0A157S534_9BORD</name>
<accession>A0A157S534</accession>
<dbReference type="OrthoDB" id="8941979at2"/>
<dbReference type="STRING" id="288768.SAMEA3906486_00113"/>
<dbReference type="Proteomes" id="UP000076848">
    <property type="component" value="Unassembled WGS sequence"/>
</dbReference>
<dbReference type="RefSeq" id="WP_066122291.1">
    <property type="nucleotide sequence ID" value="NZ_FKIF01000001.1"/>
</dbReference>
<organism evidence="1 2">
    <name type="scientific">Bordetella ansorpii</name>
    <dbReference type="NCBI Taxonomy" id="288768"/>
    <lineage>
        <taxon>Bacteria</taxon>
        <taxon>Pseudomonadati</taxon>
        <taxon>Pseudomonadota</taxon>
        <taxon>Betaproteobacteria</taxon>
        <taxon>Burkholderiales</taxon>
        <taxon>Alcaligenaceae</taxon>
        <taxon>Bordetella</taxon>
    </lineage>
</organism>
<dbReference type="EMBL" id="FKIF01000001">
    <property type="protein sequence ID" value="SAI65373.1"/>
    <property type="molecule type" value="Genomic_DNA"/>
</dbReference>
<evidence type="ECO:0008006" key="3">
    <source>
        <dbReference type="Google" id="ProtNLM"/>
    </source>
</evidence>
<protein>
    <recommendedName>
        <fullName evidence="3">ATP--cob(I)alamin adenosyltransferase</fullName>
    </recommendedName>
</protein>